<evidence type="ECO:0000313" key="4">
    <source>
        <dbReference type="Proteomes" id="UP000076407"/>
    </source>
</evidence>
<keyword evidence="2" id="KW-0472">Membrane</keyword>
<name>A0A182XCQ1_ANOQN</name>
<feature type="region of interest" description="Disordered" evidence="1">
    <location>
        <begin position="1"/>
        <end position="25"/>
    </location>
</feature>
<reference evidence="3" key="1">
    <citation type="submission" date="2020-05" db="UniProtKB">
        <authorList>
            <consortium name="EnsemblMetazoa"/>
        </authorList>
    </citation>
    <scope>IDENTIFICATION</scope>
    <source>
        <strain evidence="3">SANGQUA</strain>
    </source>
</reference>
<dbReference type="VEuPathDB" id="VectorBase:AQUA007601"/>
<keyword evidence="2" id="KW-0812">Transmembrane</keyword>
<keyword evidence="2" id="KW-1133">Transmembrane helix</keyword>
<dbReference type="AlphaFoldDB" id="A0A182XCQ1"/>
<dbReference type="Proteomes" id="UP000076407">
    <property type="component" value="Unassembled WGS sequence"/>
</dbReference>
<organism evidence="3 4">
    <name type="scientific">Anopheles quadriannulatus</name>
    <name type="common">Mosquito</name>
    <dbReference type="NCBI Taxonomy" id="34691"/>
    <lineage>
        <taxon>Eukaryota</taxon>
        <taxon>Metazoa</taxon>
        <taxon>Ecdysozoa</taxon>
        <taxon>Arthropoda</taxon>
        <taxon>Hexapoda</taxon>
        <taxon>Insecta</taxon>
        <taxon>Pterygota</taxon>
        <taxon>Neoptera</taxon>
        <taxon>Endopterygota</taxon>
        <taxon>Diptera</taxon>
        <taxon>Nematocera</taxon>
        <taxon>Culicoidea</taxon>
        <taxon>Culicidae</taxon>
        <taxon>Anophelinae</taxon>
        <taxon>Anopheles</taxon>
    </lineage>
</organism>
<evidence type="ECO:0000256" key="2">
    <source>
        <dbReference type="SAM" id="Phobius"/>
    </source>
</evidence>
<sequence length="100" mass="11046">PAKSATSNHCTAPKHRAPRSRSTNQFKQQQSNCLITMNARFTMIVLAVLLCVATVLSLPASQNEALVGPALEVQEVDAFNPQDPQAFLKWRQIKKLLFLG</sequence>
<keyword evidence="4" id="KW-1185">Reference proteome</keyword>
<evidence type="ECO:0000256" key="1">
    <source>
        <dbReference type="SAM" id="MobiDB-lite"/>
    </source>
</evidence>
<accession>A0A182XCQ1</accession>
<feature type="transmembrane region" description="Helical" evidence="2">
    <location>
        <begin position="41"/>
        <end position="60"/>
    </location>
</feature>
<proteinExistence type="predicted"/>
<protein>
    <submittedName>
        <fullName evidence="3">Uncharacterized protein</fullName>
    </submittedName>
</protein>
<evidence type="ECO:0000313" key="3">
    <source>
        <dbReference type="EnsemblMetazoa" id="AQUA007601-PA"/>
    </source>
</evidence>
<dbReference type="EnsemblMetazoa" id="AQUA007601-RA">
    <property type="protein sequence ID" value="AQUA007601-PA"/>
    <property type="gene ID" value="AQUA007601"/>
</dbReference>
<feature type="compositionally biased region" description="Polar residues" evidence="1">
    <location>
        <begin position="1"/>
        <end position="10"/>
    </location>
</feature>